<dbReference type="PANTHER" id="PTHR23305:SF18">
    <property type="entry name" value="OBG-TYPE G DOMAIN-CONTAINING PROTEIN"/>
    <property type="match status" value="1"/>
</dbReference>
<reference evidence="8" key="1">
    <citation type="submission" date="2018-12" db="EMBL/GenBank/DDBJ databases">
        <title>Tengunoibacter tsumagoiensis gen. nov., sp. nov., Dictyobacter kobayashii sp. nov., D. alpinus sp. nov., and D. joshuensis sp. nov. and description of Dictyobacteraceae fam. nov. within the order Ktedonobacterales isolated from Tengu-no-mugimeshi.</title>
        <authorList>
            <person name="Wang C.M."/>
            <person name="Zheng Y."/>
            <person name="Sakai Y."/>
            <person name="Toyoda A."/>
            <person name="Minakuchi Y."/>
            <person name="Abe K."/>
            <person name="Yokota A."/>
            <person name="Yabe S."/>
        </authorList>
    </citation>
    <scope>NUCLEOTIDE SEQUENCE [LARGE SCALE GENOMIC DNA]</scope>
    <source>
        <strain evidence="8">S-27</strain>
    </source>
</reference>
<dbReference type="CDD" id="cd04867">
    <property type="entry name" value="TGS_YchF_OLA1"/>
    <property type="match status" value="1"/>
</dbReference>
<dbReference type="EMBL" id="BIFQ01000001">
    <property type="protein sequence ID" value="GCE04946.1"/>
    <property type="molecule type" value="Genomic_DNA"/>
</dbReference>
<dbReference type="GO" id="GO:0005737">
    <property type="term" value="C:cytoplasm"/>
    <property type="evidence" value="ECO:0007669"/>
    <property type="project" value="TreeGrafter"/>
</dbReference>
<dbReference type="InterPro" id="IPR004095">
    <property type="entry name" value="TGS"/>
</dbReference>
<evidence type="ECO:0000256" key="3">
    <source>
        <dbReference type="ARBA" id="ARBA00022741"/>
    </source>
</evidence>
<dbReference type="GO" id="GO:0046872">
    <property type="term" value="F:metal ion binding"/>
    <property type="evidence" value="ECO:0007669"/>
    <property type="project" value="UniProtKB-KW"/>
</dbReference>
<comment type="caution">
    <text evidence="5">Lacks conserved residue(s) required for the propagation of feature annotation.</text>
</comment>
<dbReference type="NCBIfam" id="TIGR00092">
    <property type="entry name" value="redox-regulated ATPase YchF"/>
    <property type="match status" value="1"/>
</dbReference>
<dbReference type="PANTHER" id="PTHR23305">
    <property type="entry name" value="OBG GTPASE FAMILY"/>
    <property type="match status" value="1"/>
</dbReference>
<dbReference type="Gene3D" id="3.10.20.30">
    <property type="match status" value="1"/>
</dbReference>
<dbReference type="InterPro" id="IPR012676">
    <property type="entry name" value="TGS-like"/>
</dbReference>
<keyword evidence="2" id="KW-0479">Metal-binding</keyword>
<sequence length="391" mass="42630">MALTIGIIGLPQSGKTSLFNALTQAGAPISGYATSTVQANVGVVQVPDARLQPLAEIFQPKKVTPTTVEFVDVAGMGQASQAGKDKKEGLSAEFLGHIRNADALAIVLRSFANDNVPHINETIDPYRDLETLNAELMITDLASVERRIERTSRAAKSGDKKYQQELEILRRFQSALEEFKLVKDLELGQQEHALLKELFLLTMKPRMYVLNVSEGVLGEANELLDKINAGESVDDESLSPELKGIARVARQAKSEGSEVAAVSASLEAELSELPEEDAREYLESLGLPKLGADRVIQVGYRLLNLITFLTAGEDEVRAWTVTQGAKAPEAAGKIHSDIERGFIRAEVVHFNDFIECGSFAAATKKGVLRLEGKEYVIKDGDIAHFRFNVGK</sequence>
<comment type="similarity">
    <text evidence="5">Belongs to the TRAFAC class OBG-HflX-like GTPase superfamily. OBG GTPase family. YchF/OLA1 subfamily.</text>
</comment>
<dbReference type="InterPro" id="IPR012675">
    <property type="entry name" value="Beta-grasp_dom_sf"/>
</dbReference>
<name>A0A401ZDN6_9CHLR</name>
<dbReference type="OrthoDB" id="9807318at2"/>
<comment type="caution">
    <text evidence="7">The sequence shown here is derived from an EMBL/GenBank/DDBJ whole genome shotgun (WGS) entry which is preliminary data.</text>
</comment>
<dbReference type="InterPro" id="IPR004396">
    <property type="entry name" value="ATPase_YchF/OLA1"/>
</dbReference>
<evidence type="ECO:0000256" key="4">
    <source>
        <dbReference type="ARBA" id="ARBA00022840"/>
    </source>
</evidence>
<dbReference type="RefSeq" id="WP_126596043.1">
    <property type="nucleotide sequence ID" value="NZ_BIFQ01000001.1"/>
</dbReference>
<keyword evidence="4 5" id="KW-0067">ATP-binding</keyword>
<evidence type="ECO:0000313" key="7">
    <source>
        <dbReference type="EMBL" id="GCE04946.1"/>
    </source>
</evidence>
<dbReference type="Gene3D" id="1.10.150.300">
    <property type="entry name" value="TGS-like domain"/>
    <property type="match status" value="1"/>
</dbReference>
<organism evidence="7 8">
    <name type="scientific">Dictyobacter aurantiacus</name>
    <dbReference type="NCBI Taxonomy" id="1936993"/>
    <lineage>
        <taxon>Bacteria</taxon>
        <taxon>Bacillati</taxon>
        <taxon>Chloroflexota</taxon>
        <taxon>Ktedonobacteria</taxon>
        <taxon>Ktedonobacterales</taxon>
        <taxon>Dictyobacteraceae</taxon>
        <taxon>Dictyobacter</taxon>
    </lineage>
</organism>
<dbReference type="PIRSF" id="PIRSF006641">
    <property type="entry name" value="CHP00092"/>
    <property type="match status" value="1"/>
</dbReference>
<dbReference type="Pfam" id="PF06071">
    <property type="entry name" value="YchF-GTPase_C"/>
    <property type="match status" value="1"/>
</dbReference>
<dbReference type="InterPro" id="IPR041706">
    <property type="entry name" value="YchF_N"/>
</dbReference>
<protein>
    <recommendedName>
        <fullName evidence="5">Ribosome-binding ATPase YchF</fullName>
    </recommendedName>
</protein>
<proteinExistence type="inferred from homology"/>
<dbReference type="FunFam" id="1.10.150.300:FF:000001">
    <property type="entry name" value="Ribosome-binding ATPase YchF"/>
    <property type="match status" value="1"/>
</dbReference>
<dbReference type="InterPro" id="IPR006073">
    <property type="entry name" value="GTP-bd"/>
</dbReference>
<evidence type="ECO:0000256" key="1">
    <source>
        <dbReference type="ARBA" id="ARBA00001946"/>
    </source>
</evidence>
<accession>A0A401ZDN6</accession>
<dbReference type="GO" id="GO:0005524">
    <property type="term" value="F:ATP binding"/>
    <property type="evidence" value="ECO:0007669"/>
    <property type="project" value="UniProtKB-UniRule"/>
</dbReference>
<evidence type="ECO:0000259" key="6">
    <source>
        <dbReference type="PROSITE" id="PS51880"/>
    </source>
</evidence>
<gene>
    <name evidence="5" type="primary">ychF</name>
    <name evidence="7" type="ORF">KDAU_22750</name>
</gene>
<dbReference type="PRINTS" id="PR00326">
    <property type="entry name" value="GTP1OBG"/>
</dbReference>
<dbReference type="InterPro" id="IPR027417">
    <property type="entry name" value="P-loop_NTPase"/>
</dbReference>
<dbReference type="CDD" id="cd01900">
    <property type="entry name" value="YchF"/>
    <property type="match status" value="1"/>
</dbReference>
<dbReference type="PROSITE" id="PS51880">
    <property type="entry name" value="TGS"/>
    <property type="match status" value="1"/>
</dbReference>
<dbReference type="SUPFAM" id="SSF81271">
    <property type="entry name" value="TGS-like"/>
    <property type="match status" value="1"/>
</dbReference>
<dbReference type="InterPro" id="IPR013029">
    <property type="entry name" value="YchF_C"/>
</dbReference>
<dbReference type="GO" id="GO:0043023">
    <property type="term" value="F:ribosomal large subunit binding"/>
    <property type="evidence" value="ECO:0007669"/>
    <property type="project" value="UniProtKB-UniRule"/>
</dbReference>
<comment type="function">
    <text evidence="5">ATPase that binds to both the 70S ribosome and the 50S ribosomal subunit in a nucleotide-independent manner.</text>
</comment>
<keyword evidence="3 5" id="KW-0547">Nucleotide-binding</keyword>
<dbReference type="GO" id="GO:0005525">
    <property type="term" value="F:GTP binding"/>
    <property type="evidence" value="ECO:0007669"/>
    <property type="project" value="InterPro"/>
</dbReference>
<dbReference type="Proteomes" id="UP000287224">
    <property type="component" value="Unassembled WGS sequence"/>
</dbReference>
<dbReference type="FunFam" id="3.10.20.30:FF:000001">
    <property type="entry name" value="Ribosome-binding ATPase YchF"/>
    <property type="match status" value="1"/>
</dbReference>
<dbReference type="Pfam" id="PF01926">
    <property type="entry name" value="MMR_HSR1"/>
    <property type="match status" value="1"/>
</dbReference>
<dbReference type="SUPFAM" id="SSF52540">
    <property type="entry name" value="P-loop containing nucleoside triphosphate hydrolases"/>
    <property type="match status" value="1"/>
</dbReference>
<evidence type="ECO:0000256" key="5">
    <source>
        <dbReference type="HAMAP-Rule" id="MF_00944"/>
    </source>
</evidence>
<evidence type="ECO:0000256" key="2">
    <source>
        <dbReference type="ARBA" id="ARBA00022723"/>
    </source>
</evidence>
<dbReference type="InterPro" id="IPR023192">
    <property type="entry name" value="TGS-like_dom_sf"/>
</dbReference>
<dbReference type="AlphaFoldDB" id="A0A401ZDN6"/>
<comment type="cofactor">
    <cofactor evidence="1">
        <name>Mg(2+)</name>
        <dbReference type="ChEBI" id="CHEBI:18420"/>
    </cofactor>
</comment>
<keyword evidence="8" id="KW-1185">Reference proteome</keyword>
<evidence type="ECO:0000313" key="8">
    <source>
        <dbReference type="Proteomes" id="UP000287224"/>
    </source>
</evidence>
<dbReference type="Gene3D" id="3.40.50.300">
    <property type="entry name" value="P-loop containing nucleotide triphosphate hydrolases"/>
    <property type="match status" value="1"/>
</dbReference>
<feature type="domain" description="TGS" evidence="6">
    <location>
        <begin position="304"/>
        <end position="387"/>
    </location>
</feature>
<dbReference type="HAMAP" id="MF_00944">
    <property type="entry name" value="YchF_OLA1_ATPase"/>
    <property type="match status" value="1"/>
</dbReference>
<dbReference type="GO" id="GO:0016887">
    <property type="term" value="F:ATP hydrolysis activity"/>
    <property type="evidence" value="ECO:0007669"/>
    <property type="project" value="UniProtKB-UniRule"/>
</dbReference>